<evidence type="ECO:0000256" key="1">
    <source>
        <dbReference type="SAM" id="Phobius"/>
    </source>
</evidence>
<dbReference type="AlphaFoldDB" id="A0A233SBN5"/>
<protein>
    <submittedName>
        <fullName evidence="2">Uncharacterized protein</fullName>
    </submittedName>
</protein>
<dbReference type="Proteomes" id="UP000215483">
    <property type="component" value="Unassembled WGS sequence"/>
</dbReference>
<accession>A0A233SBN5</accession>
<proteinExistence type="predicted"/>
<gene>
    <name evidence="2" type="ORF">BEK98_22860</name>
</gene>
<name>A0A233SBN5_STRDA</name>
<keyword evidence="1" id="KW-0472">Membrane</keyword>
<keyword evidence="1" id="KW-0812">Transmembrane</keyword>
<feature type="transmembrane region" description="Helical" evidence="1">
    <location>
        <begin position="53"/>
        <end position="72"/>
    </location>
</feature>
<feature type="transmembrane region" description="Helical" evidence="1">
    <location>
        <begin position="12"/>
        <end position="32"/>
    </location>
</feature>
<evidence type="ECO:0000313" key="2">
    <source>
        <dbReference type="EMBL" id="OXY93076.1"/>
    </source>
</evidence>
<keyword evidence="3" id="KW-1185">Reference proteome</keyword>
<comment type="caution">
    <text evidence="2">The sequence shown here is derived from an EMBL/GenBank/DDBJ whole genome shotgun (WGS) entry which is preliminary data.</text>
</comment>
<evidence type="ECO:0000313" key="3">
    <source>
        <dbReference type="Proteomes" id="UP000215483"/>
    </source>
</evidence>
<sequence>MHDLGPFMTWYHHSWLAGYALPAALSAGLAWIGLARHSAGKGRLLGSWRSAGLTLLVLALTGAVGIAAGLALPHLAKLPPVAAGLATGVTAMPRKRQDETTQPYVKFMTLGIAWFRERLEYRMQLDARRWCDRFMDGFEKSTQLRVFVHELRNYLVDRHPPLAKAVTNLFDAADKAMINALEVQTKTDEARRDIHIAWMRDPTDEEVYQCRSAVGEALNRCGDLLLYAYVHGRRTEHADLEALRTKALSNDAFHSSALPEQRRRFSLRRNRP</sequence>
<keyword evidence="1" id="KW-1133">Transmembrane helix</keyword>
<reference evidence="2 3" key="1">
    <citation type="submission" date="2016-07" db="EMBL/GenBank/DDBJ databases">
        <title>Draft genome of Streptomyces diastatochromogenes.</title>
        <authorList>
            <person name="Podduturi R."/>
            <person name="Lukassen M.B."/>
            <person name="Clausen N."/>
            <person name="Nielsen J.L."/>
            <person name="Jorgensen N.O."/>
        </authorList>
    </citation>
    <scope>NUCLEOTIDE SEQUENCE [LARGE SCALE GENOMIC DNA]</scope>
    <source>
        <strain evidence="2 3">DSM 40608</strain>
    </source>
</reference>
<dbReference type="EMBL" id="MCGQ01000020">
    <property type="protein sequence ID" value="OXY93076.1"/>
    <property type="molecule type" value="Genomic_DNA"/>
</dbReference>
<organism evidence="2 3">
    <name type="scientific">Streptomyces diastatochromogenes</name>
    <dbReference type="NCBI Taxonomy" id="42236"/>
    <lineage>
        <taxon>Bacteria</taxon>
        <taxon>Bacillati</taxon>
        <taxon>Actinomycetota</taxon>
        <taxon>Actinomycetes</taxon>
        <taxon>Kitasatosporales</taxon>
        <taxon>Streptomycetaceae</taxon>
        <taxon>Streptomyces</taxon>
    </lineage>
</organism>